<dbReference type="KEGG" id="cmr:Cycma_0717"/>
<dbReference type="AlphaFoldDB" id="G0J0S9"/>
<dbReference type="EMBL" id="CP002955">
    <property type="protein sequence ID" value="AEL24491.1"/>
    <property type="molecule type" value="Genomic_DNA"/>
</dbReference>
<dbReference type="Proteomes" id="UP000001635">
    <property type="component" value="Chromosome"/>
</dbReference>
<sequence length="430" mass="50106">MKAFFLLIELAIPLFLGYIIWKKGQLSILYMPVIFFCYAFIDRNLSAAISYLIYAVIIGFFIFNNPLFIKRNIFAVILILYYFFLLPNSRDLAEVRPIFFGAILVFFFVPLLSEVSRKYSREQLFGALSESALIVLILFIINVILSTIFRYMPTGTGYYGTTSGLLYGSLSLDNLNILPFAGYIVVRRGVKDKNLIFLMVYLVAAFFILLTFRRTVMLLVVLAPMFVMVELLNFRQFFEFLKYGFIITIVSSLVIYQTGFLDAFWERYENRKLDERGLEKEPRLMEFEMIYKDMFVYYDYSPWFGYELFASHGNYGKGKLGTRSLHTDFGTIMHASGIIGFTLYLLMVFTAFYSVWKRTKTREDYLRILFISMAFVIFFMSGRWHTISSMALMYGLLYIPLGKNPKKPPNLNFIKVSSLKLAPNNHVLIK</sequence>
<feature type="transmembrane region" description="Helical" evidence="1">
    <location>
        <begin position="124"/>
        <end position="145"/>
    </location>
</feature>
<name>G0J0S9_CYCMS</name>
<feature type="transmembrane region" description="Helical" evidence="1">
    <location>
        <begin position="72"/>
        <end position="89"/>
    </location>
</feature>
<reference evidence="3" key="1">
    <citation type="submission" date="2011-07" db="EMBL/GenBank/DDBJ databases">
        <title>The complete genome of Cyclobacterium marinum DSM 745.</title>
        <authorList>
            <person name="Lucas S."/>
            <person name="Han J."/>
            <person name="Lapidus A."/>
            <person name="Bruce D."/>
            <person name="Goodwin L."/>
            <person name="Pitluck S."/>
            <person name="Peters L."/>
            <person name="Kyrpides N."/>
            <person name="Mavromatis K."/>
            <person name="Ivanova N."/>
            <person name="Ovchinnikova G."/>
            <person name="Chertkov O."/>
            <person name="Detter J.C."/>
            <person name="Tapia R."/>
            <person name="Han C."/>
            <person name="Land M."/>
            <person name="Hauser L."/>
            <person name="Markowitz V."/>
            <person name="Cheng J.-F."/>
            <person name="Hugenholtz P."/>
            <person name="Woyke T."/>
            <person name="Wu D."/>
            <person name="Tindall B."/>
            <person name="Schuetze A."/>
            <person name="Brambilla E."/>
            <person name="Klenk H.-P."/>
            <person name="Eisen J.A."/>
        </authorList>
    </citation>
    <scope>NUCLEOTIDE SEQUENCE [LARGE SCALE GENOMIC DNA]</scope>
    <source>
        <strain evidence="3">ATCC 25205 / DSM 745 / LMG 13164 / NCIMB 1802</strain>
    </source>
</reference>
<dbReference type="OrthoDB" id="850738at2"/>
<feature type="transmembrane region" description="Helical" evidence="1">
    <location>
        <begin position="95"/>
        <end position="112"/>
    </location>
</feature>
<feature type="transmembrane region" description="Helical" evidence="1">
    <location>
        <begin position="193"/>
        <end position="210"/>
    </location>
</feature>
<gene>
    <name evidence="2" type="ordered locus">Cycma_0717</name>
</gene>
<feature type="transmembrane region" description="Helical" evidence="1">
    <location>
        <begin position="332"/>
        <end position="353"/>
    </location>
</feature>
<feature type="transmembrane region" description="Helical" evidence="1">
    <location>
        <begin position="240"/>
        <end position="259"/>
    </location>
</feature>
<feature type="transmembrane region" description="Helical" evidence="1">
    <location>
        <begin position="26"/>
        <end position="41"/>
    </location>
</feature>
<evidence type="ECO:0000256" key="1">
    <source>
        <dbReference type="SAM" id="Phobius"/>
    </source>
</evidence>
<feature type="transmembrane region" description="Helical" evidence="1">
    <location>
        <begin position="47"/>
        <end position="65"/>
    </location>
</feature>
<keyword evidence="3" id="KW-1185">Reference proteome</keyword>
<feature type="transmembrane region" description="Helical" evidence="1">
    <location>
        <begin position="6"/>
        <end position="21"/>
    </location>
</feature>
<feature type="transmembrane region" description="Helical" evidence="1">
    <location>
        <begin position="216"/>
        <end position="233"/>
    </location>
</feature>
<dbReference type="RefSeq" id="WP_014018789.1">
    <property type="nucleotide sequence ID" value="NC_015914.1"/>
</dbReference>
<keyword evidence="1" id="KW-0812">Transmembrane</keyword>
<feature type="transmembrane region" description="Helical" evidence="1">
    <location>
        <begin position="165"/>
        <end position="186"/>
    </location>
</feature>
<evidence type="ECO:0008006" key="4">
    <source>
        <dbReference type="Google" id="ProtNLM"/>
    </source>
</evidence>
<dbReference type="eggNOG" id="COG1377">
    <property type="taxonomic scope" value="Bacteria"/>
</dbReference>
<organism evidence="2 3">
    <name type="scientific">Cyclobacterium marinum (strain ATCC 25205 / DSM 745 / LMG 13164 / NCIMB 1802)</name>
    <name type="common">Flectobacillus marinus</name>
    <dbReference type="NCBI Taxonomy" id="880070"/>
    <lineage>
        <taxon>Bacteria</taxon>
        <taxon>Pseudomonadati</taxon>
        <taxon>Bacteroidota</taxon>
        <taxon>Cytophagia</taxon>
        <taxon>Cytophagales</taxon>
        <taxon>Cyclobacteriaceae</taxon>
        <taxon>Cyclobacterium</taxon>
    </lineage>
</organism>
<feature type="transmembrane region" description="Helical" evidence="1">
    <location>
        <begin position="365"/>
        <end position="384"/>
    </location>
</feature>
<proteinExistence type="predicted"/>
<accession>G0J0S9</accession>
<dbReference type="HOGENOM" id="CLU_637300_0_0_10"/>
<dbReference type="STRING" id="880070.Cycma_0717"/>
<evidence type="ECO:0000313" key="3">
    <source>
        <dbReference type="Proteomes" id="UP000001635"/>
    </source>
</evidence>
<keyword evidence="1" id="KW-0472">Membrane</keyword>
<keyword evidence="1" id="KW-1133">Transmembrane helix</keyword>
<evidence type="ECO:0000313" key="2">
    <source>
        <dbReference type="EMBL" id="AEL24491.1"/>
    </source>
</evidence>
<protein>
    <recommendedName>
        <fullName evidence="4">O-antigen polymerase</fullName>
    </recommendedName>
</protein>